<accession>A0A6A6U6H4</accession>
<gene>
    <name evidence="3" type="ORF">BT63DRAFT_415385</name>
</gene>
<dbReference type="EMBL" id="MU004237">
    <property type="protein sequence ID" value="KAF2667865.1"/>
    <property type="molecule type" value="Genomic_DNA"/>
</dbReference>
<proteinExistence type="predicted"/>
<evidence type="ECO:0000313" key="3">
    <source>
        <dbReference type="EMBL" id="KAF2667865.1"/>
    </source>
</evidence>
<dbReference type="Pfam" id="PF00646">
    <property type="entry name" value="F-box"/>
    <property type="match status" value="1"/>
</dbReference>
<protein>
    <recommendedName>
        <fullName evidence="2">F-box domain-containing protein</fullName>
    </recommendedName>
</protein>
<dbReference type="InterPro" id="IPR001810">
    <property type="entry name" value="F-box_dom"/>
</dbReference>
<sequence length="436" mass="49720">MPSIILQEPHILLILDLLDRASLNNFRLCSSHWRAASDAVFYRELALRNQITWDEDIEDGNAHIARILQRLFDPDDRIRFHVRHLQIGPFEGGKWPRVLRPNDVLQVLQALSNLTDFQWHCGYNMPSAILQTVHDKWPHCRIHIKQDYRLEKALDLDLLSSPQLVTLVIPLWEVSGLEPYQSEWPAITKLVKRQKSLKSFQPFVGHILNKRPVPVCEYPSVGPGSRRRLHLVPDISWSFLNHLGVGVWSGPLFRAITGLVPQLRSLTLNCTHIRYHGEDGDAFEPFLRSVNFLETISLSSSDRWSVESALTALFETGHGSYLRDFTLDGPLKPREQIQQLKTLSSLQFLSLTFTFASYGNNEEAQTIGPIEALSDAILDVKSLIKQPGSMLELAKIRFSSRDAKTRWVLRISPGTDGEEPSVRCRQKAIPNPPMRP</sequence>
<feature type="region of interest" description="Disordered" evidence="1">
    <location>
        <begin position="412"/>
        <end position="436"/>
    </location>
</feature>
<evidence type="ECO:0000313" key="4">
    <source>
        <dbReference type="Proteomes" id="UP000799302"/>
    </source>
</evidence>
<evidence type="ECO:0000259" key="2">
    <source>
        <dbReference type="Pfam" id="PF00646"/>
    </source>
</evidence>
<dbReference type="Proteomes" id="UP000799302">
    <property type="component" value="Unassembled WGS sequence"/>
</dbReference>
<organism evidence="3 4">
    <name type="scientific">Microthyrium microscopicum</name>
    <dbReference type="NCBI Taxonomy" id="703497"/>
    <lineage>
        <taxon>Eukaryota</taxon>
        <taxon>Fungi</taxon>
        <taxon>Dikarya</taxon>
        <taxon>Ascomycota</taxon>
        <taxon>Pezizomycotina</taxon>
        <taxon>Dothideomycetes</taxon>
        <taxon>Dothideomycetes incertae sedis</taxon>
        <taxon>Microthyriales</taxon>
        <taxon>Microthyriaceae</taxon>
        <taxon>Microthyrium</taxon>
    </lineage>
</organism>
<dbReference type="AlphaFoldDB" id="A0A6A6U6H4"/>
<evidence type="ECO:0000256" key="1">
    <source>
        <dbReference type="SAM" id="MobiDB-lite"/>
    </source>
</evidence>
<dbReference type="OrthoDB" id="3556572at2759"/>
<reference evidence="3" key="1">
    <citation type="journal article" date="2020" name="Stud. Mycol.">
        <title>101 Dothideomycetes genomes: a test case for predicting lifestyles and emergence of pathogens.</title>
        <authorList>
            <person name="Haridas S."/>
            <person name="Albert R."/>
            <person name="Binder M."/>
            <person name="Bloem J."/>
            <person name="Labutti K."/>
            <person name="Salamov A."/>
            <person name="Andreopoulos B."/>
            <person name="Baker S."/>
            <person name="Barry K."/>
            <person name="Bills G."/>
            <person name="Bluhm B."/>
            <person name="Cannon C."/>
            <person name="Castanera R."/>
            <person name="Culley D."/>
            <person name="Daum C."/>
            <person name="Ezra D."/>
            <person name="Gonzalez J."/>
            <person name="Henrissat B."/>
            <person name="Kuo A."/>
            <person name="Liang C."/>
            <person name="Lipzen A."/>
            <person name="Lutzoni F."/>
            <person name="Magnuson J."/>
            <person name="Mondo S."/>
            <person name="Nolan M."/>
            <person name="Ohm R."/>
            <person name="Pangilinan J."/>
            <person name="Park H.-J."/>
            <person name="Ramirez L."/>
            <person name="Alfaro M."/>
            <person name="Sun H."/>
            <person name="Tritt A."/>
            <person name="Yoshinaga Y."/>
            <person name="Zwiers L.-H."/>
            <person name="Turgeon B."/>
            <person name="Goodwin S."/>
            <person name="Spatafora J."/>
            <person name="Crous P."/>
            <person name="Grigoriev I."/>
        </authorList>
    </citation>
    <scope>NUCLEOTIDE SEQUENCE</scope>
    <source>
        <strain evidence="3">CBS 115976</strain>
    </source>
</reference>
<feature type="domain" description="F-box" evidence="2">
    <location>
        <begin position="11"/>
        <end position="38"/>
    </location>
</feature>
<keyword evidence="4" id="KW-1185">Reference proteome</keyword>
<name>A0A6A6U6H4_9PEZI</name>